<name>A0A7S4QFX9_9DINO</name>
<dbReference type="InterPro" id="IPR004155">
    <property type="entry name" value="PBS_lyase_HEAT"/>
</dbReference>
<dbReference type="InterPro" id="IPR000626">
    <property type="entry name" value="Ubiquitin-like_dom"/>
</dbReference>
<protein>
    <recommendedName>
        <fullName evidence="1">Ubiquitin-like domain-containing protein</fullName>
    </recommendedName>
</protein>
<feature type="domain" description="Ubiquitin-like" evidence="1">
    <location>
        <begin position="3"/>
        <end position="63"/>
    </location>
</feature>
<dbReference type="CDD" id="cd17039">
    <property type="entry name" value="Ubl_ubiquitin_like"/>
    <property type="match status" value="1"/>
</dbReference>
<dbReference type="PANTHER" id="PTHR12697:SF5">
    <property type="entry name" value="DEOXYHYPUSINE HYDROXYLASE"/>
    <property type="match status" value="1"/>
</dbReference>
<evidence type="ECO:0000313" key="2">
    <source>
        <dbReference type="EMBL" id="CAE4581181.1"/>
    </source>
</evidence>
<dbReference type="SUPFAM" id="SSF48371">
    <property type="entry name" value="ARM repeat"/>
    <property type="match status" value="1"/>
</dbReference>
<dbReference type="InterPro" id="IPR016024">
    <property type="entry name" value="ARM-type_fold"/>
</dbReference>
<dbReference type="InterPro" id="IPR029071">
    <property type="entry name" value="Ubiquitin-like_domsf"/>
</dbReference>
<organism evidence="2">
    <name type="scientific">Alexandrium monilatum</name>
    <dbReference type="NCBI Taxonomy" id="311494"/>
    <lineage>
        <taxon>Eukaryota</taxon>
        <taxon>Sar</taxon>
        <taxon>Alveolata</taxon>
        <taxon>Dinophyceae</taxon>
        <taxon>Gonyaulacales</taxon>
        <taxon>Pyrocystaceae</taxon>
        <taxon>Alexandrium</taxon>
    </lineage>
</organism>
<sequence length="348" mass="37291">MACRVEVVTLAGNMIELNLEPQSTVADLRQAISLAGPGVPAECQRILRNSALEPLPDAEPIEERQYRLVVSLDAVCKDLETGDPEQRKKGVETLSRLGSKGGLPAISAVASRLQDVNHGVARAAIHALISLAEQGSREDVIAAIRKRMPECPPGIRQALIEVIGSVAQWGDTGLVDVLFQGLQDDEPFVWMAAWEVLAELAESGDNRPAVVQTVIARLAHDDGSVRAAAADALTWVAEAGDRQAIMEMAQCGDPEAIEAVSERLKDDCPMVREKAARAMARLSEDDDDRCIAALAACLGDESREVVKAAFEAIAERADRGEKHAMAVATEYFERERGISSSAGGRSPP</sequence>
<dbReference type="PROSITE" id="PS50053">
    <property type="entry name" value="UBIQUITIN_2"/>
    <property type="match status" value="1"/>
</dbReference>
<dbReference type="Pfam" id="PF13646">
    <property type="entry name" value="HEAT_2"/>
    <property type="match status" value="2"/>
</dbReference>
<dbReference type="PANTHER" id="PTHR12697">
    <property type="entry name" value="PBS LYASE HEAT-LIKE PROTEIN"/>
    <property type="match status" value="1"/>
</dbReference>
<dbReference type="SMART" id="SM00567">
    <property type="entry name" value="EZ_HEAT"/>
    <property type="match status" value="3"/>
</dbReference>
<dbReference type="InterPro" id="IPR011989">
    <property type="entry name" value="ARM-like"/>
</dbReference>
<evidence type="ECO:0000259" key="1">
    <source>
        <dbReference type="PROSITE" id="PS50053"/>
    </source>
</evidence>
<dbReference type="AlphaFoldDB" id="A0A7S4QFX9"/>
<dbReference type="EMBL" id="HBNR01028221">
    <property type="protein sequence ID" value="CAE4581181.1"/>
    <property type="molecule type" value="Transcribed_RNA"/>
</dbReference>
<proteinExistence type="predicted"/>
<gene>
    <name evidence="2" type="ORF">AMON00008_LOCUS19172</name>
</gene>
<dbReference type="SUPFAM" id="SSF54236">
    <property type="entry name" value="Ubiquitin-like"/>
    <property type="match status" value="1"/>
</dbReference>
<dbReference type="Gene3D" id="1.25.10.10">
    <property type="entry name" value="Leucine-rich Repeat Variant"/>
    <property type="match status" value="2"/>
</dbReference>
<reference evidence="2" key="1">
    <citation type="submission" date="2021-01" db="EMBL/GenBank/DDBJ databases">
        <authorList>
            <person name="Corre E."/>
            <person name="Pelletier E."/>
            <person name="Niang G."/>
            <person name="Scheremetjew M."/>
            <person name="Finn R."/>
            <person name="Kale V."/>
            <person name="Holt S."/>
            <person name="Cochrane G."/>
            <person name="Meng A."/>
            <person name="Brown T."/>
            <person name="Cohen L."/>
        </authorList>
    </citation>
    <scope>NUCLEOTIDE SEQUENCE</scope>
    <source>
        <strain evidence="2">CCMP3105</strain>
    </source>
</reference>
<accession>A0A7S4QFX9</accession>
<dbReference type="GO" id="GO:0016491">
    <property type="term" value="F:oxidoreductase activity"/>
    <property type="evidence" value="ECO:0007669"/>
    <property type="project" value="TreeGrafter"/>
</dbReference>